<dbReference type="InterPro" id="IPR006683">
    <property type="entry name" value="Thioestr_dom"/>
</dbReference>
<evidence type="ECO:0000256" key="5">
    <source>
        <dbReference type="ARBA" id="ARBA00022490"/>
    </source>
</evidence>
<comment type="catalytic activity">
    <reaction evidence="22">
        <text>dodecanoyl-CoA + H2O = dodecanoate + CoA + H(+)</text>
        <dbReference type="Rhea" id="RHEA:30135"/>
        <dbReference type="ChEBI" id="CHEBI:15377"/>
        <dbReference type="ChEBI" id="CHEBI:15378"/>
        <dbReference type="ChEBI" id="CHEBI:18262"/>
        <dbReference type="ChEBI" id="CHEBI:57287"/>
        <dbReference type="ChEBI" id="CHEBI:57375"/>
    </reaction>
    <physiologicalReaction direction="left-to-right" evidence="22">
        <dbReference type="Rhea" id="RHEA:30136"/>
    </physiologicalReaction>
</comment>
<evidence type="ECO:0000313" key="25">
    <source>
        <dbReference type="EMBL" id="RHW45197.1"/>
    </source>
</evidence>
<keyword evidence="8" id="KW-0276">Fatty acid metabolism</keyword>
<comment type="catalytic activity">
    <reaction evidence="21">
        <text>decanoyl-CoA + H2O = decanoate + CoA + H(+)</text>
        <dbReference type="Rhea" id="RHEA:40059"/>
        <dbReference type="ChEBI" id="CHEBI:15377"/>
        <dbReference type="ChEBI" id="CHEBI:15378"/>
        <dbReference type="ChEBI" id="CHEBI:27689"/>
        <dbReference type="ChEBI" id="CHEBI:57287"/>
        <dbReference type="ChEBI" id="CHEBI:61430"/>
    </reaction>
    <physiologicalReaction direction="left-to-right" evidence="21">
        <dbReference type="Rhea" id="RHEA:40060"/>
    </physiologicalReaction>
</comment>
<keyword evidence="6" id="KW-0053">Apoptosis</keyword>
<comment type="catalytic activity">
    <reaction evidence="23">
        <text>tetradecanoyl-CoA + H2O = tetradecanoate + CoA + H(+)</text>
        <dbReference type="Rhea" id="RHEA:40119"/>
        <dbReference type="ChEBI" id="CHEBI:15377"/>
        <dbReference type="ChEBI" id="CHEBI:15378"/>
        <dbReference type="ChEBI" id="CHEBI:30807"/>
        <dbReference type="ChEBI" id="CHEBI:57287"/>
        <dbReference type="ChEBI" id="CHEBI:57385"/>
    </reaction>
    <physiologicalReaction direction="left-to-right" evidence="23">
        <dbReference type="Rhea" id="RHEA:40120"/>
    </physiologicalReaction>
</comment>
<dbReference type="Pfam" id="PF03061">
    <property type="entry name" value="4HBT"/>
    <property type="match status" value="1"/>
</dbReference>
<evidence type="ECO:0000256" key="12">
    <source>
        <dbReference type="ARBA" id="ARBA00023273"/>
    </source>
</evidence>
<gene>
    <name evidence="25" type="ORF">D1832_10125</name>
</gene>
<dbReference type="GO" id="GO:0005737">
    <property type="term" value="C:cytoplasm"/>
    <property type="evidence" value="ECO:0007669"/>
    <property type="project" value="UniProtKB-SubCell"/>
</dbReference>
<protein>
    <recommendedName>
        <fullName evidence="17">Acyl-coenzyme A thioesterase THEM4</fullName>
        <ecNumber evidence="16">3.1.2.2</ecNumber>
    </recommendedName>
    <alternativeName>
        <fullName evidence="18">Thioesterase superfamily member 4</fullName>
    </alternativeName>
</protein>
<dbReference type="CDD" id="cd03443">
    <property type="entry name" value="PaaI_thioesterase"/>
    <property type="match status" value="1"/>
</dbReference>
<evidence type="ECO:0000256" key="6">
    <source>
        <dbReference type="ARBA" id="ARBA00022703"/>
    </source>
</evidence>
<evidence type="ECO:0000256" key="2">
    <source>
        <dbReference type="ARBA" id="ARBA00004496"/>
    </source>
</evidence>
<reference evidence="25 26" key="1">
    <citation type="submission" date="2018-08" db="EMBL/GenBank/DDBJ databases">
        <title>Whole genome sequence analysis of Dermacoccus abyssi bacteria isolated from Deep Mariana trench Micromonospora spp reveals genes involved in the environmental adaptation and production of secondary metabolites.</title>
        <authorList>
            <person name="Abdel-Mageed W.M."/>
            <person name="Lehri B."/>
            <person name="Nouioui I."/>
            <person name="Goodfellow I."/>
            <person name="Jaspars M."/>
            <person name="Karlyshev A."/>
        </authorList>
    </citation>
    <scope>NUCLEOTIDE SEQUENCE [LARGE SCALE GENOMIC DNA]</scope>
    <source>
        <strain evidence="25 26">MT1.1</strain>
    </source>
</reference>
<dbReference type="InterPro" id="IPR052365">
    <property type="entry name" value="THEM4/THEM5_acyl-CoA_thioest"/>
</dbReference>
<evidence type="ECO:0000256" key="10">
    <source>
        <dbReference type="ARBA" id="ARBA00023098"/>
    </source>
</evidence>
<dbReference type="Gene3D" id="3.10.129.10">
    <property type="entry name" value="Hotdog Thioesterase"/>
    <property type="match status" value="1"/>
</dbReference>
<accession>A0A417Z404</accession>
<comment type="similarity">
    <text evidence="15">Belongs to the THEM4/THEM5 thioesterase family.</text>
</comment>
<evidence type="ECO:0000256" key="19">
    <source>
        <dbReference type="ARBA" id="ARBA00047588"/>
    </source>
</evidence>
<dbReference type="GO" id="GO:0016020">
    <property type="term" value="C:membrane"/>
    <property type="evidence" value="ECO:0007669"/>
    <property type="project" value="UniProtKB-SubCell"/>
</dbReference>
<keyword evidence="4" id="KW-1003">Cell membrane</keyword>
<evidence type="ECO:0000256" key="17">
    <source>
        <dbReference type="ARBA" id="ARBA00040123"/>
    </source>
</evidence>
<comment type="subcellular location">
    <subcellularLocation>
        <location evidence="3">Cell projection</location>
        <location evidence="3">Ruffle membrane</location>
    </subcellularLocation>
    <subcellularLocation>
        <location evidence="2">Cytoplasm</location>
    </subcellularLocation>
    <subcellularLocation>
        <location evidence="1">Membrane</location>
        <topology evidence="1">Peripheral membrane protein</topology>
    </subcellularLocation>
</comment>
<keyword evidence="11" id="KW-0472">Membrane</keyword>
<evidence type="ECO:0000256" key="22">
    <source>
        <dbReference type="ARBA" id="ARBA00048074"/>
    </source>
</evidence>
<evidence type="ECO:0000256" key="14">
    <source>
        <dbReference type="ARBA" id="ARBA00037002"/>
    </source>
</evidence>
<evidence type="ECO:0000256" key="3">
    <source>
        <dbReference type="ARBA" id="ARBA00004632"/>
    </source>
</evidence>
<evidence type="ECO:0000259" key="24">
    <source>
        <dbReference type="Pfam" id="PF03061"/>
    </source>
</evidence>
<keyword evidence="7" id="KW-0378">Hydrolase</keyword>
<name>A0A417Z404_9MICO</name>
<evidence type="ECO:0000256" key="15">
    <source>
        <dbReference type="ARBA" id="ARBA00038456"/>
    </source>
</evidence>
<dbReference type="EMBL" id="QWLM01000011">
    <property type="protein sequence ID" value="RHW45197.1"/>
    <property type="molecule type" value="Genomic_DNA"/>
</dbReference>
<evidence type="ECO:0000256" key="16">
    <source>
        <dbReference type="ARBA" id="ARBA00038848"/>
    </source>
</evidence>
<evidence type="ECO:0000256" key="11">
    <source>
        <dbReference type="ARBA" id="ARBA00023136"/>
    </source>
</evidence>
<organism evidence="25 26">
    <name type="scientific">Dermacoccus abyssi</name>
    <dbReference type="NCBI Taxonomy" id="322596"/>
    <lineage>
        <taxon>Bacteria</taxon>
        <taxon>Bacillati</taxon>
        <taxon>Actinomycetota</taxon>
        <taxon>Actinomycetes</taxon>
        <taxon>Micrococcales</taxon>
        <taxon>Dermacoccaceae</taxon>
        <taxon>Dermacoccus</taxon>
    </lineage>
</organism>
<evidence type="ECO:0000256" key="1">
    <source>
        <dbReference type="ARBA" id="ARBA00004170"/>
    </source>
</evidence>
<dbReference type="GO" id="GO:0006631">
    <property type="term" value="P:fatty acid metabolic process"/>
    <property type="evidence" value="ECO:0007669"/>
    <property type="project" value="UniProtKB-KW"/>
</dbReference>
<dbReference type="InterPro" id="IPR029069">
    <property type="entry name" value="HotDog_dom_sf"/>
</dbReference>
<dbReference type="PANTHER" id="PTHR12418:SF19">
    <property type="entry name" value="ACYL-COENZYME A THIOESTERASE THEM4"/>
    <property type="match status" value="1"/>
</dbReference>
<dbReference type="PANTHER" id="PTHR12418">
    <property type="entry name" value="ACYL-COENZYME A THIOESTERASE THEM4"/>
    <property type="match status" value="1"/>
</dbReference>
<sequence length="205" mass="22032">MTERDAIAALHALRENTVPPETVDAHDSVATQIRELLDLMAASRLDAAQAAEITEHLREVNTILRGAGAPEPERVWGRVDTVGRAQTLVPSVVDGTYVGDSFSGSVRFGTFHVGENSVVHGGAICMLFDDVLGALALEAELDPSRTAYLTVNFRSVAPVDETLTVTATVDRIEGRKQFIRGSLWAGERLCAEAEGLWVALKPGQP</sequence>
<keyword evidence="9" id="KW-0809">Transit peptide</keyword>
<evidence type="ECO:0000256" key="20">
    <source>
        <dbReference type="ARBA" id="ARBA00047734"/>
    </source>
</evidence>
<dbReference type="Proteomes" id="UP000285376">
    <property type="component" value="Unassembled WGS sequence"/>
</dbReference>
<dbReference type="SUPFAM" id="SSF54637">
    <property type="entry name" value="Thioesterase/thiol ester dehydrase-isomerase"/>
    <property type="match status" value="1"/>
</dbReference>
<dbReference type="RefSeq" id="WP_118913781.1">
    <property type="nucleotide sequence ID" value="NZ_CBCRVH010000011.1"/>
</dbReference>
<evidence type="ECO:0000313" key="26">
    <source>
        <dbReference type="Proteomes" id="UP000285376"/>
    </source>
</evidence>
<proteinExistence type="inferred from homology"/>
<comment type="catalytic activity">
    <reaction evidence="13">
        <text>(5Z,8Z,11Z,14Z)-eicosatetraenoyl-CoA + H2O = (5Z,8Z,11Z,14Z)-eicosatetraenoate + CoA + H(+)</text>
        <dbReference type="Rhea" id="RHEA:40151"/>
        <dbReference type="ChEBI" id="CHEBI:15377"/>
        <dbReference type="ChEBI" id="CHEBI:15378"/>
        <dbReference type="ChEBI" id="CHEBI:32395"/>
        <dbReference type="ChEBI" id="CHEBI:57287"/>
        <dbReference type="ChEBI" id="CHEBI:57368"/>
    </reaction>
    <physiologicalReaction direction="left-to-right" evidence="13">
        <dbReference type="Rhea" id="RHEA:40152"/>
    </physiologicalReaction>
</comment>
<evidence type="ECO:0000256" key="8">
    <source>
        <dbReference type="ARBA" id="ARBA00022832"/>
    </source>
</evidence>
<evidence type="ECO:0000256" key="13">
    <source>
        <dbReference type="ARBA" id="ARBA00035852"/>
    </source>
</evidence>
<comment type="catalytic activity">
    <reaction evidence="19">
        <text>octanoyl-CoA + H2O = octanoate + CoA + H(+)</text>
        <dbReference type="Rhea" id="RHEA:30143"/>
        <dbReference type="ChEBI" id="CHEBI:15377"/>
        <dbReference type="ChEBI" id="CHEBI:15378"/>
        <dbReference type="ChEBI" id="CHEBI:25646"/>
        <dbReference type="ChEBI" id="CHEBI:57287"/>
        <dbReference type="ChEBI" id="CHEBI:57386"/>
    </reaction>
    <physiologicalReaction direction="left-to-right" evidence="19">
        <dbReference type="Rhea" id="RHEA:30144"/>
    </physiologicalReaction>
</comment>
<keyword evidence="12" id="KW-0966">Cell projection</keyword>
<keyword evidence="10" id="KW-0443">Lipid metabolism</keyword>
<comment type="catalytic activity">
    <reaction evidence="20">
        <text>hexadecanoyl-CoA + H2O = hexadecanoate + CoA + H(+)</text>
        <dbReference type="Rhea" id="RHEA:16645"/>
        <dbReference type="ChEBI" id="CHEBI:7896"/>
        <dbReference type="ChEBI" id="CHEBI:15377"/>
        <dbReference type="ChEBI" id="CHEBI:15378"/>
        <dbReference type="ChEBI" id="CHEBI:57287"/>
        <dbReference type="ChEBI" id="CHEBI:57379"/>
        <dbReference type="EC" id="3.1.2.2"/>
    </reaction>
    <physiologicalReaction direction="left-to-right" evidence="20">
        <dbReference type="Rhea" id="RHEA:16646"/>
    </physiologicalReaction>
</comment>
<evidence type="ECO:0000256" key="23">
    <source>
        <dbReference type="ARBA" id="ARBA00048180"/>
    </source>
</evidence>
<evidence type="ECO:0000256" key="4">
    <source>
        <dbReference type="ARBA" id="ARBA00022475"/>
    </source>
</evidence>
<comment type="caution">
    <text evidence="25">The sequence shown here is derived from an EMBL/GenBank/DDBJ whole genome shotgun (WGS) entry which is preliminary data.</text>
</comment>
<evidence type="ECO:0000256" key="9">
    <source>
        <dbReference type="ARBA" id="ARBA00022946"/>
    </source>
</evidence>
<evidence type="ECO:0000256" key="18">
    <source>
        <dbReference type="ARBA" id="ARBA00043210"/>
    </source>
</evidence>
<evidence type="ECO:0000256" key="7">
    <source>
        <dbReference type="ARBA" id="ARBA00022801"/>
    </source>
</evidence>
<feature type="domain" description="Thioesterase" evidence="24">
    <location>
        <begin position="117"/>
        <end position="188"/>
    </location>
</feature>
<keyword evidence="5" id="KW-0963">Cytoplasm</keyword>
<dbReference type="GO" id="GO:0016787">
    <property type="term" value="F:hydrolase activity"/>
    <property type="evidence" value="ECO:0007669"/>
    <property type="project" value="UniProtKB-KW"/>
</dbReference>
<comment type="catalytic activity">
    <reaction evidence="14">
        <text>(9Z)-octadecenoyl-CoA + H2O = (9Z)-octadecenoate + CoA + H(+)</text>
        <dbReference type="Rhea" id="RHEA:40139"/>
        <dbReference type="ChEBI" id="CHEBI:15377"/>
        <dbReference type="ChEBI" id="CHEBI:15378"/>
        <dbReference type="ChEBI" id="CHEBI:30823"/>
        <dbReference type="ChEBI" id="CHEBI:57287"/>
        <dbReference type="ChEBI" id="CHEBI:57387"/>
    </reaction>
    <physiologicalReaction direction="left-to-right" evidence="14">
        <dbReference type="Rhea" id="RHEA:40140"/>
    </physiologicalReaction>
</comment>
<dbReference type="AlphaFoldDB" id="A0A417Z404"/>
<dbReference type="EC" id="3.1.2.2" evidence="16"/>
<evidence type="ECO:0000256" key="21">
    <source>
        <dbReference type="ARBA" id="ARBA00047969"/>
    </source>
</evidence>